<evidence type="ECO:0000313" key="2">
    <source>
        <dbReference type="Proteomes" id="UP001140258"/>
    </source>
</evidence>
<sequence>MGYAQPPGLDINQLNNYKLMGKGFLTINDKVKSERIAYVEVDLSMKQSVISTETNEGILKSVSENIDAEGSITTIKGTHRCFMALNGVVPQTSAEQDVVSYSATGVAKTYATFGETISEISGKQLTSPSILRLELIGSQPITPDKILIKGLDYFGNPVEEELHYEAIEVVKGITLFSKITEITFPATLKNVTASIKTLPSVRYGKMTKVPKFSLQLALFDTSNNYEYLQSVQVNNIMILEKPNFKASGKEEALQEQIKFIIGNANHDIVLIEKLPPLLEE</sequence>
<dbReference type="EMBL" id="JANUCQ010000002">
    <property type="protein sequence ID" value="MCS3921949.1"/>
    <property type="molecule type" value="Genomic_DNA"/>
</dbReference>
<keyword evidence="2" id="KW-1185">Reference proteome</keyword>
<proteinExistence type="predicted"/>
<name>A0ABT2EVG3_METVO</name>
<dbReference type="Proteomes" id="UP001140258">
    <property type="component" value="Unassembled WGS sequence"/>
</dbReference>
<organism evidence="1 2">
    <name type="scientific">Methanococcus voltae PS</name>
    <dbReference type="NCBI Taxonomy" id="523842"/>
    <lineage>
        <taxon>Archaea</taxon>
        <taxon>Methanobacteriati</taxon>
        <taxon>Methanobacteriota</taxon>
        <taxon>Methanomada group</taxon>
        <taxon>Methanococci</taxon>
        <taxon>Methanococcales</taxon>
        <taxon>Methanococcaceae</taxon>
        <taxon>Methanococcus</taxon>
    </lineage>
</organism>
<reference evidence="1" key="1">
    <citation type="submission" date="2022-08" db="EMBL/GenBank/DDBJ databases">
        <title>Genomic Encyclopedia of Type Strains, Phase V (KMG-V): Genome sequencing to study the core and pangenomes of soil and plant-associated prokaryotes.</title>
        <authorList>
            <person name="Whitman W."/>
        </authorList>
    </citation>
    <scope>NUCLEOTIDE SEQUENCE</scope>
    <source>
        <strain evidence="1">PS</strain>
    </source>
</reference>
<protein>
    <submittedName>
        <fullName evidence="1">Uncharacterized protein</fullName>
    </submittedName>
</protein>
<comment type="caution">
    <text evidence="1">The sequence shown here is derived from an EMBL/GenBank/DDBJ whole genome shotgun (WGS) entry which is preliminary data.</text>
</comment>
<gene>
    <name evidence="1" type="ORF">M2325_000634</name>
</gene>
<accession>A0ABT2EVG3</accession>
<dbReference type="RefSeq" id="WP_259050881.1">
    <property type="nucleotide sequence ID" value="NZ_JANUCQ010000002.1"/>
</dbReference>
<evidence type="ECO:0000313" key="1">
    <source>
        <dbReference type="EMBL" id="MCS3921949.1"/>
    </source>
</evidence>